<dbReference type="RefSeq" id="WP_033080304.1">
    <property type="nucleotide sequence ID" value="NZ_JQEC01000002.1"/>
</dbReference>
<feature type="signal peptide" evidence="1">
    <location>
        <begin position="1"/>
        <end position="21"/>
    </location>
</feature>
<protein>
    <submittedName>
        <fullName evidence="2">Uncharacterized protein</fullName>
    </submittedName>
</protein>
<dbReference type="PATRIC" id="fig|28229.3.peg.157"/>
<evidence type="ECO:0000313" key="3">
    <source>
        <dbReference type="Proteomes" id="UP000029868"/>
    </source>
</evidence>
<proteinExistence type="predicted"/>
<organism evidence="2 3">
    <name type="scientific">Colwellia psychrerythraea</name>
    <name type="common">Vibrio psychroerythus</name>
    <dbReference type="NCBI Taxonomy" id="28229"/>
    <lineage>
        <taxon>Bacteria</taxon>
        <taxon>Pseudomonadati</taxon>
        <taxon>Pseudomonadota</taxon>
        <taxon>Gammaproteobacteria</taxon>
        <taxon>Alteromonadales</taxon>
        <taxon>Colwelliaceae</taxon>
        <taxon>Colwellia</taxon>
    </lineage>
</organism>
<dbReference type="EMBL" id="JQEC01000002">
    <property type="protein sequence ID" value="KGJ97415.1"/>
    <property type="molecule type" value="Genomic_DNA"/>
</dbReference>
<feature type="chain" id="PRO_5001957851" evidence="1">
    <location>
        <begin position="22"/>
        <end position="146"/>
    </location>
</feature>
<evidence type="ECO:0000313" key="2">
    <source>
        <dbReference type="EMBL" id="KGJ97415.1"/>
    </source>
</evidence>
<dbReference type="Proteomes" id="UP000029868">
    <property type="component" value="Unassembled WGS sequence"/>
</dbReference>
<comment type="caution">
    <text evidence="2">The sequence shown here is derived from an EMBL/GenBank/DDBJ whole genome shotgun (WGS) entry which is preliminary data.</text>
</comment>
<gene>
    <name evidence="2" type="ORF">GAB14E_1004</name>
</gene>
<reference evidence="2 3" key="1">
    <citation type="submission" date="2014-08" db="EMBL/GenBank/DDBJ databases">
        <title>Genomic and Phenotypic Diversity of Colwellia psychrerythraea strains from Disparate Marine Basins.</title>
        <authorList>
            <person name="Techtmann S.M."/>
            <person name="Stelling S.C."/>
            <person name="Utturkar S.M."/>
            <person name="Alshibli N."/>
            <person name="Harris A."/>
            <person name="Brown S.D."/>
            <person name="Hazen T.C."/>
        </authorList>
    </citation>
    <scope>NUCLEOTIDE SEQUENCE [LARGE SCALE GENOMIC DNA]</scope>
    <source>
        <strain evidence="2 3">GAB14E</strain>
    </source>
</reference>
<name>A0A099L4P6_COLPS</name>
<sequence length="146" mass="16590">MKLLLILSMFFLPVFTPSVFASKFDIDTYSPSLDFAQVVHVVATQRSSGNWCFDTSVRHNDQGWEHYADGWEVIDLAGNPLAYRTLGHPHDNEQPFTRSRCKIQIPLATSKVIVRAKCNKHGFGGETIIVDLNKEQDVDFSVNRYN</sequence>
<dbReference type="AlphaFoldDB" id="A0A099L4P6"/>
<keyword evidence="1" id="KW-0732">Signal</keyword>
<evidence type="ECO:0000256" key="1">
    <source>
        <dbReference type="SAM" id="SignalP"/>
    </source>
</evidence>
<accession>A0A099L4P6</accession>
<dbReference type="OrthoDB" id="573055at2"/>